<dbReference type="PANTHER" id="PTHR23272">
    <property type="entry name" value="BED FINGER-RELATED"/>
    <property type="match status" value="1"/>
</dbReference>
<dbReference type="SUPFAM" id="SSF53098">
    <property type="entry name" value="Ribonuclease H-like"/>
    <property type="match status" value="1"/>
</dbReference>
<proteinExistence type="predicted"/>
<reference evidence="2 3" key="1">
    <citation type="submission" date="2019-09" db="EMBL/GenBank/DDBJ databases">
        <title>A chromosome-level genome assembly of the Chinese tupelo Nyssa sinensis.</title>
        <authorList>
            <person name="Yang X."/>
            <person name="Kang M."/>
            <person name="Yang Y."/>
            <person name="Xiong H."/>
            <person name="Wang M."/>
            <person name="Zhang Z."/>
            <person name="Wang Z."/>
            <person name="Wu H."/>
            <person name="Ma T."/>
            <person name="Liu J."/>
            <person name="Xi Z."/>
        </authorList>
    </citation>
    <scope>NUCLEOTIDE SEQUENCE [LARGE SCALE GENOMIC DNA]</scope>
    <source>
        <strain evidence="2">J267</strain>
        <tissue evidence="2">Leaf</tissue>
    </source>
</reference>
<protein>
    <recommendedName>
        <fullName evidence="1">HAT C-terminal dimerisation domain-containing protein</fullName>
    </recommendedName>
</protein>
<dbReference type="AlphaFoldDB" id="A0A5J5C638"/>
<evidence type="ECO:0000313" key="2">
    <source>
        <dbReference type="EMBL" id="KAA8550426.1"/>
    </source>
</evidence>
<keyword evidence="3" id="KW-1185">Reference proteome</keyword>
<evidence type="ECO:0000259" key="1">
    <source>
        <dbReference type="Pfam" id="PF05699"/>
    </source>
</evidence>
<dbReference type="OrthoDB" id="1721065at2759"/>
<dbReference type="InterPro" id="IPR012337">
    <property type="entry name" value="RNaseH-like_sf"/>
</dbReference>
<organism evidence="2 3">
    <name type="scientific">Nyssa sinensis</name>
    <dbReference type="NCBI Taxonomy" id="561372"/>
    <lineage>
        <taxon>Eukaryota</taxon>
        <taxon>Viridiplantae</taxon>
        <taxon>Streptophyta</taxon>
        <taxon>Embryophyta</taxon>
        <taxon>Tracheophyta</taxon>
        <taxon>Spermatophyta</taxon>
        <taxon>Magnoliopsida</taxon>
        <taxon>eudicotyledons</taxon>
        <taxon>Gunneridae</taxon>
        <taxon>Pentapetalae</taxon>
        <taxon>asterids</taxon>
        <taxon>Cornales</taxon>
        <taxon>Nyssaceae</taxon>
        <taxon>Nyssa</taxon>
    </lineage>
</organism>
<dbReference type="Pfam" id="PF05699">
    <property type="entry name" value="Dimer_Tnp_hAT"/>
    <property type="match status" value="1"/>
</dbReference>
<dbReference type="Proteomes" id="UP000325577">
    <property type="component" value="Linkage Group LG0"/>
</dbReference>
<dbReference type="InterPro" id="IPR008906">
    <property type="entry name" value="HATC_C_dom"/>
</dbReference>
<gene>
    <name evidence="2" type="ORF">F0562_002110</name>
</gene>
<name>A0A5J5C638_9ASTE</name>
<sequence>MDFLVYGTFDPYVVRVKVDREKLEKLVHPVVMVIMTLGKNIVTGSSLIQSYVIRTVDNIQPSKSDFDKSVFICAKGSKNNFDIMEWWKENTLKFRILSKMACKILSIPITSVASEFTFSVGGKVIDPYRASLLPEIVQVLLCGVDGVRVLHGLKKGSEVEIFWEC</sequence>
<dbReference type="PANTHER" id="PTHR23272:SF182">
    <property type="entry name" value="OS09G0381850 PROTEIN"/>
    <property type="match status" value="1"/>
</dbReference>
<dbReference type="EMBL" id="CM018031">
    <property type="protein sequence ID" value="KAA8550426.1"/>
    <property type="molecule type" value="Genomic_DNA"/>
</dbReference>
<accession>A0A5J5C638</accession>
<evidence type="ECO:0000313" key="3">
    <source>
        <dbReference type="Proteomes" id="UP000325577"/>
    </source>
</evidence>
<dbReference type="GO" id="GO:0046983">
    <property type="term" value="F:protein dimerization activity"/>
    <property type="evidence" value="ECO:0007669"/>
    <property type="project" value="InterPro"/>
</dbReference>
<feature type="domain" description="HAT C-terminal dimerisation" evidence="1">
    <location>
        <begin position="79"/>
        <end position="142"/>
    </location>
</feature>